<reference evidence="2 3" key="2">
    <citation type="journal article" date="2017" name="Front. Plant Sci.">
        <title>Gene Classification and Mining of Molecular Markers Useful in Red Clover (Trifolium pratense) Breeding.</title>
        <authorList>
            <person name="Istvanek J."/>
            <person name="Dluhosova J."/>
            <person name="Dluhos P."/>
            <person name="Patkova L."/>
            <person name="Nedelnik J."/>
            <person name="Repkova J."/>
        </authorList>
    </citation>
    <scope>NUCLEOTIDE SEQUENCE [LARGE SCALE GENOMIC DNA]</scope>
    <source>
        <strain evidence="3">cv. Tatra</strain>
        <tissue evidence="2">Young leaves</tissue>
    </source>
</reference>
<name>A0A2K3LN88_TRIPR</name>
<proteinExistence type="predicted"/>
<feature type="non-terminal residue" evidence="2">
    <location>
        <position position="1"/>
    </location>
</feature>
<accession>A0A2K3LN88</accession>
<dbReference type="AlphaFoldDB" id="A0A2K3LN88"/>
<gene>
    <name evidence="2" type="ORF">L195_g035981</name>
</gene>
<evidence type="ECO:0000313" key="3">
    <source>
        <dbReference type="Proteomes" id="UP000236291"/>
    </source>
</evidence>
<comment type="caution">
    <text evidence="2">The sequence shown here is derived from an EMBL/GenBank/DDBJ whole genome shotgun (WGS) entry which is preliminary data.</text>
</comment>
<organism evidence="2 3">
    <name type="scientific">Trifolium pratense</name>
    <name type="common">Red clover</name>
    <dbReference type="NCBI Taxonomy" id="57577"/>
    <lineage>
        <taxon>Eukaryota</taxon>
        <taxon>Viridiplantae</taxon>
        <taxon>Streptophyta</taxon>
        <taxon>Embryophyta</taxon>
        <taxon>Tracheophyta</taxon>
        <taxon>Spermatophyta</taxon>
        <taxon>Magnoliopsida</taxon>
        <taxon>eudicotyledons</taxon>
        <taxon>Gunneridae</taxon>
        <taxon>Pentapetalae</taxon>
        <taxon>rosids</taxon>
        <taxon>fabids</taxon>
        <taxon>Fabales</taxon>
        <taxon>Fabaceae</taxon>
        <taxon>Papilionoideae</taxon>
        <taxon>50 kb inversion clade</taxon>
        <taxon>NPAAA clade</taxon>
        <taxon>Hologalegina</taxon>
        <taxon>IRL clade</taxon>
        <taxon>Trifolieae</taxon>
        <taxon>Trifolium</taxon>
    </lineage>
</organism>
<dbReference type="Proteomes" id="UP000236291">
    <property type="component" value="Unassembled WGS sequence"/>
</dbReference>
<dbReference type="EMBL" id="ASHM01037026">
    <property type="protein sequence ID" value="PNX79987.1"/>
    <property type="molecule type" value="Genomic_DNA"/>
</dbReference>
<dbReference type="InterPro" id="IPR026960">
    <property type="entry name" value="RVT-Znf"/>
</dbReference>
<evidence type="ECO:0000313" key="2">
    <source>
        <dbReference type="EMBL" id="PNX79987.1"/>
    </source>
</evidence>
<evidence type="ECO:0000259" key="1">
    <source>
        <dbReference type="Pfam" id="PF13966"/>
    </source>
</evidence>
<feature type="domain" description="Reverse transcriptase zinc-binding" evidence="1">
    <location>
        <begin position="5"/>
        <end position="51"/>
    </location>
</feature>
<reference evidence="2 3" key="1">
    <citation type="journal article" date="2014" name="Am. J. Bot.">
        <title>Genome assembly and annotation for red clover (Trifolium pratense; Fabaceae).</title>
        <authorList>
            <person name="Istvanek J."/>
            <person name="Jaros M."/>
            <person name="Krenek A."/>
            <person name="Repkova J."/>
        </authorList>
    </citation>
    <scope>NUCLEOTIDE SEQUENCE [LARGE SCALE GENOMIC DNA]</scope>
    <source>
        <strain evidence="3">cv. Tatra</strain>
        <tissue evidence="2">Young leaves</tissue>
    </source>
</reference>
<dbReference type="InterPro" id="IPR012337">
    <property type="entry name" value="RNaseH-like_sf"/>
</dbReference>
<dbReference type="SUPFAM" id="SSF53098">
    <property type="entry name" value="Ribonuclease H-like"/>
    <property type="match status" value="1"/>
</dbReference>
<protein>
    <submittedName>
        <fullName evidence="2">GDSL esterase/lipase</fullName>
    </submittedName>
</protein>
<dbReference type="Pfam" id="PF13966">
    <property type="entry name" value="zf-RVT"/>
    <property type="match status" value="1"/>
</dbReference>
<sequence>FKLQHLQELDWAKVIWSLDIPPSKSLLVWRLMHNKMPTDDNIKIWSWFANCLNLVLHFTPVEDMWKLCDMNWSPQCKITITAALVNLINAIWDHIAALNYCFVEPLGETSSFQPMLCAAMRAIEVAYNMNSYNLWLESDSELVVHAFKNTNFMVAEGNQVADTLANHGCSLSSFTYWHQVPDVCDWLKLGATGSKDLIFSAGVWWSWRHRNLMCLNNET</sequence>